<dbReference type="Proteomes" id="UP000567293">
    <property type="component" value="Unassembled WGS sequence"/>
</dbReference>
<name>A0A7V8SYU1_9BACT</name>
<evidence type="ECO:0008006" key="3">
    <source>
        <dbReference type="Google" id="ProtNLM"/>
    </source>
</evidence>
<organism evidence="1 2">
    <name type="scientific">Candidatus Acidiferrum panamense</name>
    <dbReference type="NCBI Taxonomy" id="2741543"/>
    <lineage>
        <taxon>Bacteria</taxon>
        <taxon>Pseudomonadati</taxon>
        <taxon>Acidobacteriota</taxon>
        <taxon>Terriglobia</taxon>
        <taxon>Candidatus Acidiferrales</taxon>
        <taxon>Candidatus Acidiferrum</taxon>
    </lineage>
</organism>
<dbReference type="EMBL" id="JACDQQ010002155">
    <property type="protein sequence ID" value="MBA0087735.1"/>
    <property type="molecule type" value="Genomic_DNA"/>
</dbReference>
<sequence>MAESTGRRDDFTGRVIASAIELHRRLGPGLAESPYPSARWQNLLLYCLRASMAGFL</sequence>
<accession>A0A7V8SYU1</accession>
<evidence type="ECO:0000313" key="2">
    <source>
        <dbReference type="Proteomes" id="UP000567293"/>
    </source>
</evidence>
<keyword evidence="2" id="KW-1185">Reference proteome</keyword>
<dbReference type="AlphaFoldDB" id="A0A7V8SYU1"/>
<protein>
    <recommendedName>
        <fullName evidence="3">GxxExxY protein</fullName>
    </recommendedName>
</protein>
<comment type="caution">
    <text evidence="1">The sequence shown here is derived from an EMBL/GenBank/DDBJ whole genome shotgun (WGS) entry which is preliminary data.</text>
</comment>
<gene>
    <name evidence="1" type="ORF">HRJ53_22345</name>
</gene>
<proteinExistence type="predicted"/>
<reference evidence="1" key="1">
    <citation type="submission" date="2020-06" db="EMBL/GenBank/DDBJ databases">
        <title>Legume-microbial interactions unlock mineral nutrients during tropical forest succession.</title>
        <authorList>
            <person name="Epihov D.Z."/>
        </authorList>
    </citation>
    <scope>NUCLEOTIDE SEQUENCE [LARGE SCALE GENOMIC DNA]</scope>
    <source>
        <strain evidence="1">Pan2503</strain>
    </source>
</reference>
<evidence type="ECO:0000313" key="1">
    <source>
        <dbReference type="EMBL" id="MBA0087735.1"/>
    </source>
</evidence>